<dbReference type="CDD" id="cd05289">
    <property type="entry name" value="MDR_like_2"/>
    <property type="match status" value="1"/>
</dbReference>
<feature type="domain" description="Enoyl reductase (ER)" evidence="1">
    <location>
        <begin position="5"/>
        <end position="327"/>
    </location>
</feature>
<dbReference type="Proteomes" id="UP000254893">
    <property type="component" value="Unassembled WGS sequence"/>
</dbReference>
<dbReference type="InterPro" id="IPR013149">
    <property type="entry name" value="ADH-like_C"/>
</dbReference>
<organism evidence="2 3">
    <name type="scientific">Sphingobacterium spiritivorum</name>
    <name type="common">Flavobacterium spiritivorum</name>
    <dbReference type="NCBI Taxonomy" id="258"/>
    <lineage>
        <taxon>Bacteria</taxon>
        <taxon>Pseudomonadati</taxon>
        <taxon>Bacteroidota</taxon>
        <taxon>Sphingobacteriia</taxon>
        <taxon>Sphingobacteriales</taxon>
        <taxon>Sphingobacteriaceae</taxon>
        <taxon>Sphingobacterium</taxon>
    </lineage>
</organism>
<dbReference type="Pfam" id="PF00107">
    <property type="entry name" value="ADH_zinc_N"/>
    <property type="match status" value="1"/>
</dbReference>
<reference evidence="2 3" key="1">
    <citation type="submission" date="2018-06" db="EMBL/GenBank/DDBJ databases">
        <authorList>
            <consortium name="Pathogen Informatics"/>
            <person name="Doyle S."/>
        </authorList>
    </citation>
    <scope>NUCLEOTIDE SEQUENCE [LARGE SCALE GENOMIC DNA]</scope>
    <source>
        <strain evidence="2 3">NCTC11388</strain>
    </source>
</reference>
<gene>
    <name evidence="2" type="ORF">NCTC11388_03814</name>
</gene>
<evidence type="ECO:0000259" key="1">
    <source>
        <dbReference type="SMART" id="SM00829"/>
    </source>
</evidence>
<dbReference type="SMART" id="SM00829">
    <property type="entry name" value="PKS_ER"/>
    <property type="match status" value="1"/>
</dbReference>
<dbReference type="InterPro" id="IPR011032">
    <property type="entry name" value="GroES-like_sf"/>
</dbReference>
<dbReference type="Pfam" id="PF08240">
    <property type="entry name" value="ADH_N"/>
    <property type="match status" value="1"/>
</dbReference>
<dbReference type="SUPFAM" id="SSF51735">
    <property type="entry name" value="NAD(P)-binding Rossmann-fold domains"/>
    <property type="match status" value="1"/>
</dbReference>
<dbReference type="AlphaFoldDB" id="A0A380CPR3"/>
<dbReference type="RefSeq" id="WP_115171202.1">
    <property type="nucleotide sequence ID" value="NZ_UGYW01000002.1"/>
</dbReference>
<protein>
    <submittedName>
        <fullName evidence="2">Zinc-type alcohol dehydrogenase-like protein SA1988</fullName>
    </submittedName>
</protein>
<dbReference type="SUPFAM" id="SSF50129">
    <property type="entry name" value="GroES-like"/>
    <property type="match status" value="1"/>
</dbReference>
<evidence type="ECO:0000313" key="3">
    <source>
        <dbReference type="Proteomes" id="UP000254893"/>
    </source>
</evidence>
<dbReference type="EMBL" id="UGYW01000002">
    <property type="protein sequence ID" value="SUJ25764.1"/>
    <property type="molecule type" value="Genomic_DNA"/>
</dbReference>
<dbReference type="Gene3D" id="3.90.180.10">
    <property type="entry name" value="Medium-chain alcohol dehydrogenases, catalytic domain"/>
    <property type="match status" value="1"/>
</dbReference>
<dbReference type="InterPro" id="IPR013154">
    <property type="entry name" value="ADH-like_N"/>
</dbReference>
<dbReference type="InterPro" id="IPR036291">
    <property type="entry name" value="NAD(P)-bd_dom_sf"/>
</dbReference>
<dbReference type="GO" id="GO:0016491">
    <property type="term" value="F:oxidoreductase activity"/>
    <property type="evidence" value="ECO:0007669"/>
    <property type="project" value="InterPro"/>
</dbReference>
<accession>A0A380CPR3</accession>
<dbReference type="Gene3D" id="3.40.50.720">
    <property type="entry name" value="NAD(P)-binding Rossmann-like Domain"/>
    <property type="match status" value="1"/>
</dbReference>
<evidence type="ECO:0000313" key="2">
    <source>
        <dbReference type="EMBL" id="SUJ25764.1"/>
    </source>
</evidence>
<dbReference type="InterPro" id="IPR020843">
    <property type="entry name" value="ER"/>
</dbReference>
<sequence>MKAIVLNEQNELTDREVEMRPVSENEILIRIMASAFNPIDYQMRESEQERKYLFSPILGREFSGIVEKTGSAVTDFRIGDSVFCACGSMGSNGSYATHILVPQEIVALEPQSVSFEEAAALPVVGITALQALNRIALIPETRILVTGASAGVGNFLVKLLLAKGIKHLTVTAGNKDRHQQLTKIGVHQEQIADYHNPALSSELIKRNGGVKFDIVVDCVGHYLSEIAAEVMKANAVYVDITNRISAKGRDMLFDIGATVHHISNFVYAGEKRYAYFRQSLQQIRHYIDETEVTPPAITVIGGLSAKNAEYAQQLLQDNGTSGSKLIMQNQI</sequence>
<name>A0A380CPR3_SPHSI</name>
<dbReference type="PANTHER" id="PTHR43482:SF1">
    <property type="entry name" value="PROTEIN AST1-RELATED"/>
    <property type="match status" value="1"/>
</dbReference>
<dbReference type="InterPro" id="IPR052585">
    <property type="entry name" value="Lipid_raft_assoc_Zn_ADH"/>
</dbReference>
<proteinExistence type="predicted"/>
<dbReference type="PANTHER" id="PTHR43482">
    <property type="entry name" value="PROTEIN AST1-RELATED"/>
    <property type="match status" value="1"/>
</dbReference>